<evidence type="ECO:0000259" key="1">
    <source>
        <dbReference type="Pfam" id="PF18887"/>
    </source>
</evidence>
<protein>
    <recommendedName>
        <fullName evidence="1">MBG domain-containing protein</fullName>
    </recommendedName>
</protein>
<dbReference type="STRING" id="702745.SAMN05421818_1181"/>
<organism evidence="2 3">
    <name type="scientific">Myroides phaeus</name>
    <dbReference type="NCBI Taxonomy" id="702745"/>
    <lineage>
        <taxon>Bacteria</taxon>
        <taxon>Pseudomonadati</taxon>
        <taxon>Bacteroidota</taxon>
        <taxon>Flavobacteriia</taxon>
        <taxon>Flavobacteriales</taxon>
        <taxon>Flavobacteriaceae</taxon>
        <taxon>Myroides</taxon>
    </lineage>
</organism>
<proteinExistence type="predicted"/>
<dbReference type="InterPro" id="IPR043772">
    <property type="entry name" value="MBG_3"/>
</dbReference>
<keyword evidence="3" id="KW-1185">Reference proteome</keyword>
<feature type="domain" description="MBG" evidence="1">
    <location>
        <begin position="1248"/>
        <end position="1314"/>
    </location>
</feature>
<feature type="non-terminal residue" evidence="2">
    <location>
        <position position="1"/>
    </location>
</feature>
<sequence length="1938" mass="213550">SLQIMCIKKSREKIPLDVLFKNLSIYFRTSHGEPKSISIDTVNLPPGAFVTYLGNDQTEIGNHIVKAIINGGNNHLSQIISATMSIKFKEGSAPSLKEVAFEDLVVKYNGTPFSLYATNIPDNITVDYNITNVTDIGVYNIIATFYFENKIIDTKKATLTITKGEIDYVTFDNTSFVYDGTPKILVINGDLPEGTSVSYSRNVITEVSSISITAYINGGINYKNKELRAKLTITKAELPDFKFDSASYVFDGTSKSIVIEGDLPNYISVSYKNNKHTNAGNHTAIANINGGRNYFDKELKATLQITKADISIVNFNDASFVYDGKPKSLKINDILPEGTSVIYSYNNQINVGTYQVSALCYGNNNYNLFEVKAILTITKAELSNLTFNSASFVYDGKPKSLVLNNKLPKGTTVEYLNNKQTAPGTYEVIAKIDGGKNYNSTELKATLTINKAELPNLTFDNASFTYDGTPKSLVINDNLPDGVTINYSNNKHIDAGDYEVIAHINGGDKYNNTELKAMLTINKTKLPIIKLNAASFVYDGTPKALIINDILPEGVTVSYSNNMQINVGEYKVIAHINGGKNYENTELTAMLTIEKAELSLTYDNATFVYDGTHKTLIINDMLPEGIKVTYSNNKHINSGNYEAIAIVNGGINYNNIELKAHLVITKAELSNLTFDNATFVYDRLPKSLTLKGNLLDDIIVTYSNNKQTNTGVYQVTAMINGGRNYNSKELNAILTIIKAELPQVVFNSASYTYDGTQKSLILKGNIPEETTVKYINNRHTDVGVYEASAIINGGKNYYDSELKSLLVITKNKLPKLTFNDASYIYDGTPKSLILKENLPEGTIVTYANNKHTNAGVYEITAIINGGKNYNDTQLKANLTINKAELPKLTFDNAAYTYDGTPKSLILTGNIPEGVTVTYSNNKYTDAGIYEVTALINGGKNYNNSQLKANLTITKAGLPKLTFDNATYAYDGTPKSLILTGNIPEGVTVTYSNNKYTDVGVYEVTATINGGKNYNYSQLKATLTITKADIACLIFNDATFIYDGTPKSAFIQGELPNGIEVKYINNNQTNAGDYEIIASINGGNNFNNLQLKATLSITKAQLSTINFEDSSFVYNSEPKSLFINSILPKGVTVTYTNNSQINAGTYVITAQIDGGKNYINKKLKAMLTITKATLSNVVLSDALFTYDGIPKSLIITGNVPKDATVIYSNNTQTNVGSYIVTAYLIGGNNYIDLKLKGKLIIAKAELPNIILENGTHTYDGTTKSLAIKGYLPEGTTVTYTNNSHANAGSYEVTAQINGGKNYSNKELKATLKINKTELPNIILENSTHTYDGTTKSLAIKGYLPEGTTVTYTNNSHANAGSYEVTAQINGGKNYSNKELKATLTITKGDIACLIFNDVTYTYDGTPKSAVINGNLPDGIRVDYSNNKQTEVGSYEIIATVNGGLNFNSYKLKAKLSIIKATLPTIEFEDATFVYDGTPKSLIIKGKLPNGATVTYTNNAQVNAGNYVITAYIDGGKNYNNAELKAVLTITEKQATVPSIKDVVFEDKTVTYNGNTHSLKVLNLPKDVIVSFDKNEFIEVGKYTITASFYFENKLIGTKQATLTITEKQANVPSIKDVVFEDKTVTYNGNTHSLKVLNLPKDVRVSFDNNEFVEVGTYTITASFYYENKLIGTKKGTLTIVRANEKAELIQVTINGQTFENIKQKTTYFLSCGENEVTISIDKISEFASIDTDRTIEMTLTKMESKLLTITVNSESKQTSNKYVFELIKTIDFNQVTTHNMNNIIAVNKDITQNGGYNFIKYEWFKNNELVSEKDHYVVGAQYNSQSDKDAMYYVKLFTDQGQTIYTCLAPIHVKNTNKILLHPNPVKENKKITFTFDSDLDQYYGATLEVYTVNGRLIHLQKLTDRITEVQLPLTIQAGYYIAVIKKASKQVTMHFVVE</sequence>
<feature type="domain" description="MBG" evidence="1">
    <location>
        <begin position="1175"/>
        <end position="1243"/>
    </location>
</feature>
<dbReference type="Pfam" id="PF18887">
    <property type="entry name" value="MBG_3"/>
    <property type="match status" value="7"/>
</dbReference>
<feature type="domain" description="MBG" evidence="1">
    <location>
        <begin position="960"/>
        <end position="1027"/>
    </location>
</feature>
<name>A0A1G8FP08_9FLAO</name>
<feature type="domain" description="MBG" evidence="1">
    <location>
        <begin position="1320"/>
        <end position="1386"/>
    </location>
</feature>
<dbReference type="Proteomes" id="UP000243588">
    <property type="component" value="Unassembled WGS sequence"/>
</dbReference>
<accession>A0A1G8FP08</accession>
<feature type="domain" description="MBG" evidence="1">
    <location>
        <begin position="1616"/>
        <end position="1681"/>
    </location>
</feature>
<feature type="domain" description="MBG" evidence="1">
    <location>
        <begin position="1394"/>
        <end position="1441"/>
    </location>
</feature>
<dbReference type="EMBL" id="FNDQ01000018">
    <property type="protein sequence ID" value="SDH83888.1"/>
    <property type="molecule type" value="Genomic_DNA"/>
</dbReference>
<reference evidence="3" key="1">
    <citation type="submission" date="2016-10" db="EMBL/GenBank/DDBJ databases">
        <authorList>
            <person name="Varghese N."/>
            <person name="Submissions S."/>
        </authorList>
    </citation>
    <scope>NUCLEOTIDE SEQUENCE [LARGE SCALE GENOMIC DNA]</scope>
    <source>
        <strain evidence="3">DSM 23313</strain>
    </source>
</reference>
<feature type="domain" description="MBG" evidence="1">
    <location>
        <begin position="888"/>
        <end position="955"/>
    </location>
</feature>
<evidence type="ECO:0000313" key="2">
    <source>
        <dbReference type="EMBL" id="SDH83888.1"/>
    </source>
</evidence>
<evidence type="ECO:0000313" key="3">
    <source>
        <dbReference type="Proteomes" id="UP000243588"/>
    </source>
</evidence>
<gene>
    <name evidence="2" type="ORF">SAMN05421818_1181</name>
</gene>